<sequence>DSGGAAARGGDAGREASHRQLQAGFIVQHWSCWVADAATYVLRCAALWARRRSAAPDAPLHGGTKAVAELGARAGAGGPWPLGWAALVEAHPDCVPGMRCLADTHFIKRLSTCLSTAVAYARQMQKMVDGGRSNHSEFLVKSMARLNVIYKPMASILRAIAEDAKQREAAGGEGGAPPQDPASPEVVAAAVAGMGGPWRLHYPGAAAGMGWRRLEAALAGSGEVLARWRNDTPASLLAEARALGVLGAAPAPDATLEHRERRRQAAAALEASLPPLAGWDTGWGSGGVATARVGGEASELEEPWWGTEAAERVDRCQVLVDALSGARLDWARQQSFASADGCVVTAELQPAALALGSPMAWQACWAVACPVNGQAWKSLAPKQQQ</sequence>
<name>A0A3M7KUI2_AUXPR</name>
<protein>
    <submittedName>
        <fullName evidence="1">Uncharacterized protein</fullName>
    </submittedName>
</protein>
<evidence type="ECO:0000313" key="1">
    <source>
        <dbReference type="EMBL" id="RMZ52776.1"/>
    </source>
</evidence>
<proteinExistence type="predicted"/>
<feature type="non-terminal residue" evidence="1">
    <location>
        <position position="1"/>
    </location>
</feature>
<accession>A0A3M7KUI2</accession>
<reference evidence="2" key="1">
    <citation type="journal article" date="2018" name="Algal Res.">
        <title>Characterization of plant carbon substrate utilization by Auxenochlorella protothecoides.</title>
        <authorList>
            <person name="Vogler B.W."/>
            <person name="Starkenburg S.R."/>
            <person name="Sudasinghe N."/>
            <person name="Schambach J.Y."/>
            <person name="Rollin J.A."/>
            <person name="Pattathil S."/>
            <person name="Barry A.N."/>
        </authorList>
    </citation>
    <scope>NUCLEOTIDE SEQUENCE [LARGE SCALE GENOMIC DNA]</scope>
    <source>
        <strain evidence="2">UTEX 25</strain>
    </source>
</reference>
<organism evidence="1 2">
    <name type="scientific">Auxenochlorella protothecoides</name>
    <name type="common">Green microalga</name>
    <name type="synonym">Chlorella protothecoides</name>
    <dbReference type="NCBI Taxonomy" id="3075"/>
    <lineage>
        <taxon>Eukaryota</taxon>
        <taxon>Viridiplantae</taxon>
        <taxon>Chlorophyta</taxon>
        <taxon>core chlorophytes</taxon>
        <taxon>Trebouxiophyceae</taxon>
        <taxon>Chlorellales</taxon>
        <taxon>Chlorellaceae</taxon>
        <taxon>Auxenochlorella</taxon>
    </lineage>
</organism>
<dbReference type="Proteomes" id="UP000279271">
    <property type="component" value="Unassembled WGS sequence"/>
</dbReference>
<dbReference type="AlphaFoldDB" id="A0A3M7KUI2"/>
<evidence type="ECO:0000313" key="2">
    <source>
        <dbReference type="Proteomes" id="UP000279271"/>
    </source>
</evidence>
<gene>
    <name evidence="1" type="ORF">APUTEX25_000895</name>
</gene>
<dbReference type="EMBL" id="QOKY01000202">
    <property type="protein sequence ID" value="RMZ52776.1"/>
    <property type="molecule type" value="Genomic_DNA"/>
</dbReference>
<comment type="caution">
    <text evidence="1">The sequence shown here is derived from an EMBL/GenBank/DDBJ whole genome shotgun (WGS) entry which is preliminary data.</text>
</comment>